<dbReference type="RefSeq" id="WP_018662056.1">
    <property type="nucleotide sequence ID" value="NZ_HF952018.1"/>
</dbReference>
<keyword evidence="6" id="KW-0067">ATP-binding</keyword>
<evidence type="ECO:0000256" key="4">
    <source>
        <dbReference type="ARBA" id="ARBA00022741"/>
    </source>
</evidence>
<dbReference type="InterPro" id="IPR027417">
    <property type="entry name" value="P-loop_NTPase"/>
</dbReference>
<gene>
    <name evidence="12" type="ORF">TCEL_00242</name>
</gene>
<reference evidence="12" key="1">
    <citation type="submission" date="2013-03" db="EMBL/GenBank/DDBJ databases">
        <title>Draft genome sequence of the hydrogen-ethanol-producing anaerobic alkalithermophilic Caloramator celere.</title>
        <authorList>
            <person name="Ciranna A."/>
            <person name="Larjo A."/>
            <person name="Kivisto A."/>
            <person name="Santala V."/>
            <person name="Roos C."/>
            <person name="Karp M."/>
        </authorList>
    </citation>
    <scope>NUCLEOTIDE SEQUENCE [LARGE SCALE GENOMIC DNA]</scope>
    <source>
        <strain evidence="12">DSM 8682</strain>
    </source>
</reference>
<proteinExistence type="inferred from homology"/>
<accession>R7RS32</accession>
<dbReference type="PANTHER" id="PTHR11059">
    <property type="entry name" value="DNA REPAIR PROTEIN RECN"/>
    <property type="match status" value="1"/>
</dbReference>
<dbReference type="eggNOG" id="COG0497">
    <property type="taxonomic scope" value="Bacteria"/>
</dbReference>
<feature type="coiled-coil region" evidence="10">
    <location>
        <begin position="321"/>
        <end position="372"/>
    </location>
</feature>
<dbReference type="GO" id="GO:0006281">
    <property type="term" value="P:DNA repair"/>
    <property type="evidence" value="ECO:0007669"/>
    <property type="project" value="UniProtKB-KW"/>
</dbReference>
<keyword evidence="5 9" id="KW-0227">DNA damage</keyword>
<dbReference type="SUPFAM" id="SSF52540">
    <property type="entry name" value="P-loop containing nucleoside triphosphate hydrolases"/>
    <property type="match status" value="2"/>
</dbReference>
<evidence type="ECO:0000256" key="5">
    <source>
        <dbReference type="ARBA" id="ARBA00022763"/>
    </source>
</evidence>
<protein>
    <recommendedName>
        <fullName evidence="3 9">DNA repair protein RecN</fullName>
    </recommendedName>
    <alternativeName>
        <fullName evidence="8 9">Recombination protein N</fullName>
    </alternativeName>
</protein>
<evidence type="ECO:0000259" key="11">
    <source>
        <dbReference type="Pfam" id="PF02463"/>
    </source>
</evidence>
<keyword evidence="10" id="KW-0175">Coiled coil</keyword>
<keyword evidence="7 9" id="KW-0234">DNA repair</keyword>
<comment type="similarity">
    <text evidence="2 9">Belongs to the RecN family.</text>
</comment>
<evidence type="ECO:0000256" key="3">
    <source>
        <dbReference type="ARBA" id="ARBA00021315"/>
    </source>
</evidence>
<evidence type="ECO:0000313" key="12">
    <source>
        <dbReference type="EMBL" id="CDF58196.1"/>
    </source>
</evidence>
<feature type="domain" description="RecF/RecN/SMC N-terminal" evidence="11">
    <location>
        <begin position="2"/>
        <end position="509"/>
    </location>
</feature>
<comment type="caution">
    <text evidence="12">The sequence shown here is derived from an EMBL/GenBank/DDBJ whole genome shotgun (WGS) entry which is preliminary data.</text>
</comment>
<dbReference type="PIRSF" id="PIRSF003128">
    <property type="entry name" value="RecN"/>
    <property type="match status" value="1"/>
</dbReference>
<evidence type="ECO:0000313" key="13">
    <source>
        <dbReference type="Proteomes" id="UP000014923"/>
    </source>
</evidence>
<sequence>MLLKLRIKNFALIEELELDFSNGFNVLTGETGAGKSILIDSVSFLVGEKFNKEIIRTGSDFAFVEGIFEIKNEKIISYLKENGIEVDDYLILAREINQSNKSISRVNGRTTSVSFIREISKYLIDIHGQHEHQSLLDDARHIEILDSFCGEKLKSLKDNYKDKYEKIKSIEKDIERLNQDEQYRLRKIDLLKFQIQEIDDANLMLGEEEELTQRRDILKNAEKIYSCLNSAYKKIYDSEINESAFDSIGSAIVSMGQISEFDSKLDEIKKVLEEVYYKLEDAVDTIRDYRDKIEYNDEELNYIENRLDLINKLKRKYGANIEEVLSYYESIKKELEELEKSDEMIEILKDEYERLLCEIKELANQITNIRKSTAKELKSKIENELKYLGMERAIFEVDIQNKNKFDYNGQDRVEFLISSNVGEPLKPLHKVASGGEISRIMLAIKSVVADVDSIPILIFDEIDTGISGRTAQAVAEKMVLISKTHQILCVTHLPQIAAMGDKHFKIQKVIKNDKTVTLVTNLQNNERIEELARMLGGAIVTELTKVNAKEILDLADQLKVKIRQ</sequence>
<comment type="function">
    <text evidence="1 9">May be involved in recombinational repair of damaged DNA.</text>
</comment>
<dbReference type="Pfam" id="PF02463">
    <property type="entry name" value="SMC_N"/>
    <property type="match status" value="1"/>
</dbReference>
<feature type="coiled-coil region" evidence="10">
    <location>
        <begin position="153"/>
        <end position="180"/>
    </location>
</feature>
<dbReference type="HOGENOM" id="CLU_018297_3_1_9"/>
<dbReference type="FunFam" id="3.40.50.300:FF:000356">
    <property type="entry name" value="DNA repair protein RecN"/>
    <property type="match status" value="1"/>
</dbReference>
<dbReference type="GO" id="GO:0043590">
    <property type="term" value="C:bacterial nucleoid"/>
    <property type="evidence" value="ECO:0007669"/>
    <property type="project" value="TreeGrafter"/>
</dbReference>
<evidence type="ECO:0000256" key="8">
    <source>
        <dbReference type="ARBA" id="ARBA00033408"/>
    </source>
</evidence>
<dbReference type="Proteomes" id="UP000014923">
    <property type="component" value="Unassembled WGS sequence"/>
</dbReference>
<name>R7RS32_9CLOT</name>
<dbReference type="Gene3D" id="3.40.50.300">
    <property type="entry name" value="P-loop containing nucleotide triphosphate hydrolases"/>
    <property type="match status" value="2"/>
</dbReference>
<dbReference type="EMBL" id="CAVN010000095">
    <property type="protein sequence ID" value="CDF58196.1"/>
    <property type="molecule type" value="Genomic_DNA"/>
</dbReference>
<keyword evidence="13" id="KW-1185">Reference proteome</keyword>
<dbReference type="InterPro" id="IPR004604">
    <property type="entry name" value="DNA_recomb/repair_RecN"/>
</dbReference>
<evidence type="ECO:0000256" key="7">
    <source>
        <dbReference type="ARBA" id="ARBA00023204"/>
    </source>
</evidence>
<evidence type="ECO:0000256" key="1">
    <source>
        <dbReference type="ARBA" id="ARBA00003618"/>
    </source>
</evidence>
<evidence type="ECO:0000256" key="6">
    <source>
        <dbReference type="ARBA" id="ARBA00022840"/>
    </source>
</evidence>
<dbReference type="GO" id="GO:0006310">
    <property type="term" value="P:DNA recombination"/>
    <property type="evidence" value="ECO:0007669"/>
    <property type="project" value="InterPro"/>
</dbReference>
<dbReference type="GO" id="GO:0005524">
    <property type="term" value="F:ATP binding"/>
    <property type="evidence" value="ECO:0007669"/>
    <property type="project" value="UniProtKB-KW"/>
</dbReference>
<dbReference type="NCBIfam" id="TIGR00634">
    <property type="entry name" value="recN"/>
    <property type="match status" value="1"/>
</dbReference>
<dbReference type="NCBIfam" id="NF008121">
    <property type="entry name" value="PRK10869.1"/>
    <property type="match status" value="1"/>
</dbReference>
<evidence type="ECO:0000256" key="9">
    <source>
        <dbReference type="PIRNR" id="PIRNR003128"/>
    </source>
</evidence>
<evidence type="ECO:0000256" key="10">
    <source>
        <dbReference type="SAM" id="Coils"/>
    </source>
</evidence>
<dbReference type="CDD" id="cd03241">
    <property type="entry name" value="ABC_RecN"/>
    <property type="match status" value="2"/>
</dbReference>
<evidence type="ECO:0000256" key="2">
    <source>
        <dbReference type="ARBA" id="ARBA00009441"/>
    </source>
</evidence>
<dbReference type="FunFam" id="3.40.50.300:FF:000319">
    <property type="entry name" value="DNA repair protein RecN"/>
    <property type="match status" value="1"/>
</dbReference>
<dbReference type="InterPro" id="IPR003395">
    <property type="entry name" value="RecF/RecN/SMC_N"/>
</dbReference>
<organism evidence="12 13">
    <name type="scientific">Thermobrachium celere DSM 8682</name>
    <dbReference type="NCBI Taxonomy" id="941824"/>
    <lineage>
        <taxon>Bacteria</taxon>
        <taxon>Bacillati</taxon>
        <taxon>Bacillota</taxon>
        <taxon>Clostridia</taxon>
        <taxon>Eubacteriales</taxon>
        <taxon>Clostridiaceae</taxon>
        <taxon>Thermobrachium</taxon>
    </lineage>
</organism>
<keyword evidence="4" id="KW-0547">Nucleotide-binding</keyword>
<dbReference type="GO" id="GO:0009432">
    <property type="term" value="P:SOS response"/>
    <property type="evidence" value="ECO:0007669"/>
    <property type="project" value="TreeGrafter"/>
</dbReference>
<dbReference type="AlphaFoldDB" id="R7RS32"/>
<dbReference type="PANTHER" id="PTHR11059:SF0">
    <property type="entry name" value="DNA REPAIR PROTEIN RECN"/>
    <property type="match status" value="1"/>
</dbReference>